<keyword evidence="4" id="KW-0863">Zinc-finger</keyword>
<dbReference type="GO" id="GO:0008821">
    <property type="term" value="F:crossover junction DNA endonuclease activity"/>
    <property type="evidence" value="ECO:0007669"/>
    <property type="project" value="TreeGrafter"/>
</dbReference>
<evidence type="ECO:0000256" key="9">
    <source>
        <dbReference type="HAMAP-Rule" id="MF_03100"/>
    </source>
</evidence>
<dbReference type="Pfam" id="PF01541">
    <property type="entry name" value="GIY-YIG"/>
    <property type="match status" value="1"/>
</dbReference>
<keyword evidence="5 9" id="KW-0378">Hydrolase</keyword>
<keyword evidence="13" id="KW-1185">Reference proteome</keyword>
<dbReference type="InterPro" id="IPR000305">
    <property type="entry name" value="GIY-YIG_endonuc"/>
</dbReference>
<comment type="subcellular location">
    <subcellularLocation>
        <location evidence="9">Nucleus</location>
    </subcellularLocation>
</comment>
<dbReference type="AlphaFoldDB" id="A0A101MHF8"/>
<feature type="region of interest" description="Disordered" evidence="10">
    <location>
        <begin position="92"/>
        <end position="122"/>
    </location>
</feature>
<name>A0A101MHF8_PENFR</name>
<sequence>MEESEKPKPIPAYYCCYLLRSTVRHASLYIGSTPNPIRRLPQHNGVAKGGAKRTARDKLRPWEMTLVVEGFTSRVGALQFEWAWQHPERSRHIDSEDDFDPKPRAKASANANGKTAKPKLKPRARTRRSLMAHLEDLHSLLRSTYFSSWPLRVRFFCADVYRVWRAWNDRVDGRLPDNVKVIIDGDNLATPPDSKQGDELAPVGSINNLSVDYTRFEDHLEKSMFMLEDPDDLQCTVCKESISPDEQQIVVCPHPNCRGTSHLLCLSTTFLDATNKPDLLVPTQGTCPSCGNTVQWVAMMRELSFRNRSEKEARAILRKKEKRVRKESAAVEASAEPRSSSIEPRSMLEEPTQDDLGPNWFEGVDIESDSEFEGRQKHRPTRPPSKLEIVIEDSDWDDAELVE</sequence>
<dbReference type="STRING" id="48697.A0A101MHF8"/>
<dbReference type="InterPro" id="IPR013083">
    <property type="entry name" value="Znf_RING/FYVE/PHD"/>
</dbReference>
<evidence type="ECO:0000259" key="11">
    <source>
        <dbReference type="PROSITE" id="PS50164"/>
    </source>
</evidence>
<dbReference type="PANTHER" id="PTHR20208">
    <property type="entry name" value="STRUCTURE-SPECIFIC ENDONUCLEASE SUBUNIT SLX1"/>
    <property type="match status" value="1"/>
</dbReference>
<evidence type="ECO:0000256" key="3">
    <source>
        <dbReference type="ARBA" id="ARBA00022763"/>
    </source>
</evidence>
<evidence type="ECO:0000313" key="12">
    <source>
        <dbReference type="EMBL" id="KUM60654.1"/>
    </source>
</evidence>
<keyword evidence="8 9" id="KW-0539">Nucleus</keyword>
<accession>A0A101MHF8</accession>
<protein>
    <recommendedName>
        <fullName evidence="11">GIY-YIG domain-containing protein</fullName>
    </recommendedName>
</protein>
<comment type="caution">
    <text evidence="9">Lacks conserved residue(s) required for the propagation of feature annotation.</text>
</comment>
<keyword evidence="6 9" id="KW-0233">DNA recombination</keyword>
<dbReference type="HAMAP" id="MF_03100">
    <property type="entry name" value="Endonuc_su_Slx1"/>
    <property type="match status" value="1"/>
</dbReference>
<dbReference type="GO" id="GO:0008270">
    <property type="term" value="F:zinc ion binding"/>
    <property type="evidence" value="ECO:0007669"/>
    <property type="project" value="UniProtKB-KW"/>
</dbReference>
<dbReference type="FunFam" id="3.40.1440.10:FF:000006">
    <property type="entry name" value="Structure-specific endonuclease subunit SLX1"/>
    <property type="match status" value="1"/>
</dbReference>
<comment type="subunit">
    <text evidence="9">Forms a heterodimer with SLX4.</text>
</comment>
<dbReference type="PROSITE" id="PS50164">
    <property type="entry name" value="GIY_YIG"/>
    <property type="match status" value="1"/>
</dbReference>
<evidence type="ECO:0000256" key="8">
    <source>
        <dbReference type="ARBA" id="ARBA00023242"/>
    </source>
</evidence>
<evidence type="ECO:0000256" key="10">
    <source>
        <dbReference type="SAM" id="MobiDB-lite"/>
    </source>
</evidence>
<keyword evidence="4" id="KW-0862">Zinc</keyword>
<evidence type="ECO:0000256" key="6">
    <source>
        <dbReference type="ARBA" id="ARBA00023172"/>
    </source>
</evidence>
<comment type="cofactor">
    <cofactor evidence="9">
        <name>a divalent metal cation</name>
        <dbReference type="ChEBI" id="CHEBI:60240"/>
    </cofactor>
</comment>
<feature type="region of interest" description="Disordered" evidence="10">
    <location>
        <begin position="326"/>
        <end position="403"/>
    </location>
</feature>
<comment type="similarity">
    <text evidence="9">Belongs to the SLX1 family.</text>
</comment>
<evidence type="ECO:0000313" key="13">
    <source>
        <dbReference type="Proteomes" id="UP000055045"/>
    </source>
</evidence>
<keyword evidence="3 9" id="KW-0227">DNA damage</keyword>
<keyword evidence="1 9" id="KW-0540">Nuclease</keyword>
<dbReference type="Gene3D" id="3.40.1440.10">
    <property type="entry name" value="GIY-YIG endonuclease"/>
    <property type="match status" value="1"/>
</dbReference>
<organism evidence="12 13">
    <name type="scientific">Penicillium freii</name>
    <dbReference type="NCBI Taxonomy" id="48697"/>
    <lineage>
        <taxon>Eukaryota</taxon>
        <taxon>Fungi</taxon>
        <taxon>Dikarya</taxon>
        <taxon>Ascomycota</taxon>
        <taxon>Pezizomycotina</taxon>
        <taxon>Eurotiomycetes</taxon>
        <taxon>Eurotiomycetidae</taxon>
        <taxon>Eurotiales</taxon>
        <taxon>Aspergillaceae</taxon>
        <taxon>Penicillium</taxon>
    </lineage>
</organism>
<keyword evidence="7 9" id="KW-0234">DNA repair</keyword>
<evidence type="ECO:0000256" key="7">
    <source>
        <dbReference type="ARBA" id="ARBA00023204"/>
    </source>
</evidence>
<keyword evidence="4" id="KW-0479">Metal-binding</keyword>
<evidence type="ECO:0000256" key="4">
    <source>
        <dbReference type="ARBA" id="ARBA00022771"/>
    </source>
</evidence>
<evidence type="ECO:0000256" key="1">
    <source>
        <dbReference type="ARBA" id="ARBA00022722"/>
    </source>
</evidence>
<dbReference type="InterPro" id="IPR048749">
    <property type="entry name" value="SLX1_C"/>
</dbReference>
<dbReference type="GO" id="GO:0017108">
    <property type="term" value="F:5'-flap endonuclease activity"/>
    <property type="evidence" value="ECO:0007669"/>
    <property type="project" value="InterPro"/>
</dbReference>
<dbReference type="EMBL" id="LLXE01000165">
    <property type="protein sequence ID" value="KUM60654.1"/>
    <property type="molecule type" value="Genomic_DNA"/>
</dbReference>
<dbReference type="Pfam" id="PF21202">
    <property type="entry name" value="SLX1_C"/>
    <property type="match status" value="1"/>
</dbReference>
<reference evidence="12 13" key="1">
    <citation type="submission" date="2015-10" db="EMBL/GenBank/DDBJ databases">
        <title>Genome sequencing of Penicillium freii.</title>
        <authorList>
            <person name="Nguyen H.D."/>
            <person name="Visagie C.M."/>
            <person name="Seifert K.A."/>
        </authorList>
    </citation>
    <scope>NUCLEOTIDE SEQUENCE [LARGE SCALE GENOMIC DNA]</scope>
    <source>
        <strain evidence="12 13">DAOM 242723</strain>
    </source>
</reference>
<dbReference type="InterPro" id="IPR050381">
    <property type="entry name" value="SLX1_endonuclease"/>
</dbReference>
<dbReference type="Gene3D" id="3.30.40.10">
    <property type="entry name" value="Zinc/RING finger domain, C3HC4 (zinc finger)"/>
    <property type="match status" value="1"/>
</dbReference>
<feature type="compositionally biased region" description="Acidic residues" evidence="10">
    <location>
        <begin position="390"/>
        <end position="403"/>
    </location>
</feature>
<keyword evidence="2 9" id="KW-0255">Endonuclease</keyword>
<dbReference type="PANTHER" id="PTHR20208:SF10">
    <property type="entry name" value="STRUCTURE-SPECIFIC ENDONUCLEASE SUBUNIT SLX1"/>
    <property type="match status" value="1"/>
</dbReference>
<feature type="domain" description="GIY-YIG" evidence="11">
    <location>
        <begin position="12"/>
        <end position="94"/>
    </location>
</feature>
<proteinExistence type="inferred from homology"/>
<dbReference type="GO" id="GO:0000724">
    <property type="term" value="P:double-strand break repair via homologous recombination"/>
    <property type="evidence" value="ECO:0007669"/>
    <property type="project" value="TreeGrafter"/>
</dbReference>
<dbReference type="GO" id="GO:0033557">
    <property type="term" value="C:Slx1-Slx4 complex"/>
    <property type="evidence" value="ECO:0007669"/>
    <property type="project" value="UniProtKB-UniRule"/>
</dbReference>
<comment type="function">
    <text evidence="9">Catalytic subunit of the SLX1-SLX4 structure-specific endonuclease that resolves DNA secondary structures generated during DNA repair and recombination. Has endonuclease activity towards branched DNA substrates, introducing single-strand cuts in duplex DNA close to junctions with ss-DNA.</text>
</comment>
<dbReference type="Proteomes" id="UP000055045">
    <property type="component" value="Unassembled WGS sequence"/>
</dbReference>
<evidence type="ECO:0000256" key="5">
    <source>
        <dbReference type="ARBA" id="ARBA00022801"/>
    </source>
</evidence>
<evidence type="ECO:0000256" key="2">
    <source>
        <dbReference type="ARBA" id="ARBA00022759"/>
    </source>
</evidence>
<gene>
    <name evidence="12" type="ORF">ACN42_g6473</name>
</gene>
<dbReference type="CDD" id="cd10455">
    <property type="entry name" value="GIY-YIG_SLX1"/>
    <property type="match status" value="1"/>
</dbReference>
<comment type="caution">
    <text evidence="12">The sequence shown here is derived from an EMBL/GenBank/DDBJ whole genome shotgun (WGS) entry which is preliminary data.</text>
</comment>
<dbReference type="InterPro" id="IPR035901">
    <property type="entry name" value="GIY-YIG_endonuc_sf"/>
</dbReference>
<dbReference type="InterPro" id="IPR027520">
    <property type="entry name" value="Slx1"/>
</dbReference>